<evidence type="ECO:0000313" key="3">
    <source>
        <dbReference type="Proteomes" id="UP000245884"/>
    </source>
</evidence>
<dbReference type="Proteomes" id="UP000245884">
    <property type="component" value="Unassembled WGS sequence"/>
</dbReference>
<gene>
    <name evidence="2" type="ORF">BDZ90DRAFT_236702</name>
</gene>
<dbReference type="InterPro" id="IPR013078">
    <property type="entry name" value="His_Pase_superF_clade-1"/>
</dbReference>
<feature type="compositionally biased region" description="Polar residues" evidence="1">
    <location>
        <begin position="195"/>
        <end position="204"/>
    </location>
</feature>
<evidence type="ECO:0000256" key="1">
    <source>
        <dbReference type="SAM" id="MobiDB-lite"/>
    </source>
</evidence>
<proteinExistence type="predicted"/>
<dbReference type="SMART" id="SM00855">
    <property type="entry name" value="PGAM"/>
    <property type="match status" value="1"/>
</dbReference>
<dbReference type="AlphaFoldDB" id="A0A316UWN4"/>
<keyword evidence="3" id="KW-1185">Reference proteome</keyword>
<sequence>MLDTLYITRHGFRMPWRGNEVNLSPTGRPRDPVLTAHGVDQVKLLAEHFMSLPEEQRPQGIVSSPYYRCVQTSEPTSKALGLPIHIEPGLAEWFPPVVPSTGPHPIPMRASTAAQYSDHVAPASEWAPLAYPSRQGESIEELHARARGVVKLIERRCEERGWKRVLLVSHAATIIALGRGLLDHGEGNEEAGPSTPKTDWSTGSGREIGAGTAGLSLYVRPDSPCLPLSSTHYTTSSPTAVLPPHPSSTWQQLLNGWCGHLPNGVEREWTFADIPGNVEEPGMGKDGKWVDEEMPDGGEEGMKRLEEAPFRILREGRESRRGGARRPVEGERATMPRMEGEAEAPRSKF</sequence>
<dbReference type="SUPFAM" id="SSF53254">
    <property type="entry name" value="Phosphoglycerate mutase-like"/>
    <property type="match status" value="1"/>
</dbReference>
<dbReference type="PANTHER" id="PTHR16469">
    <property type="entry name" value="UBIQUITIN-ASSOCIATED AND SH3 DOMAIN-CONTAINING BA-RELATED"/>
    <property type="match status" value="1"/>
</dbReference>
<dbReference type="Gene3D" id="3.40.50.1240">
    <property type="entry name" value="Phosphoglycerate mutase-like"/>
    <property type="match status" value="1"/>
</dbReference>
<dbReference type="Pfam" id="PF00300">
    <property type="entry name" value="His_Phos_1"/>
    <property type="match status" value="1"/>
</dbReference>
<reference evidence="2 3" key="1">
    <citation type="journal article" date="2018" name="Mol. Biol. Evol.">
        <title>Broad Genomic Sampling Reveals a Smut Pathogenic Ancestry of the Fungal Clade Ustilaginomycotina.</title>
        <authorList>
            <person name="Kijpornyongpan T."/>
            <person name="Mondo S.J."/>
            <person name="Barry K."/>
            <person name="Sandor L."/>
            <person name="Lee J."/>
            <person name="Lipzen A."/>
            <person name="Pangilinan J."/>
            <person name="LaButti K."/>
            <person name="Hainaut M."/>
            <person name="Henrissat B."/>
            <person name="Grigoriev I.V."/>
            <person name="Spatafora J.W."/>
            <person name="Aime M.C."/>
        </authorList>
    </citation>
    <scope>NUCLEOTIDE SEQUENCE [LARGE SCALE GENOMIC DNA]</scope>
    <source>
        <strain evidence="2 3">MCA 5214</strain>
    </source>
</reference>
<accession>A0A316UWN4</accession>
<dbReference type="InterPro" id="IPR029033">
    <property type="entry name" value="His_PPase_superfam"/>
</dbReference>
<dbReference type="GeneID" id="37029125"/>
<feature type="region of interest" description="Disordered" evidence="1">
    <location>
        <begin position="183"/>
        <end position="204"/>
    </location>
</feature>
<feature type="region of interest" description="Disordered" evidence="1">
    <location>
        <begin position="298"/>
        <end position="349"/>
    </location>
</feature>
<dbReference type="STRING" id="1569628.A0A316UWN4"/>
<dbReference type="RefSeq" id="XP_025363996.1">
    <property type="nucleotide sequence ID" value="XM_025507302.1"/>
</dbReference>
<evidence type="ECO:0000313" key="2">
    <source>
        <dbReference type="EMBL" id="PWN29384.1"/>
    </source>
</evidence>
<organism evidence="2 3">
    <name type="scientific">Jaminaea rosea</name>
    <dbReference type="NCBI Taxonomy" id="1569628"/>
    <lineage>
        <taxon>Eukaryota</taxon>
        <taxon>Fungi</taxon>
        <taxon>Dikarya</taxon>
        <taxon>Basidiomycota</taxon>
        <taxon>Ustilaginomycotina</taxon>
        <taxon>Exobasidiomycetes</taxon>
        <taxon>Microstromatales</taxon>
        <taxon>Microstromatales incertae sedis</taxon>
        <taxon>Jaminaea</taxon>
    </lineage>
</organism>
<dbReference type="EMBL" id="KZ819663">
    <property type="protein sequence ID" value="PWN29384.1"/>
    <property type="molecule type" value="Genomic_DNA"/>
</dbReference>
<name>A0A316UWN4_9BASI</name>
<dbReference type="PANTHER" id="PTHR16469:SF51">
    <property type="entry name" value="TRANSCRIPTION FACTOR TAU 55 KDA SUBUNIT"/>
    <property type="match status" value="1"/>
</dbReference>
<protein>
    <submittedName>
        <fullName evidence="2">PGAM-domain-containing protein</fullName>
    </submittedName>
</protein>
<dbReference type="InterPro" id="IPR051710">
    <property type="entry name" value="Phosphatase_SH3-domain"/>
</dbReference>
<dbReference type="CDD" id="cd07067">
    <property type="entry name" value="HP_PGM_like"/>
    <property type="match status" value="1"/>
</dbReference>
<feature type="compositionally biased region" description="Basic and acidic residues" evidence="1">
    <location>
        <begin position="300"/>
        <end position="349"/>
    </location>
</feature>
<dbReference type="OrthoDB" id="414418at2759"/>